<evidence type="ECO:0000313" key="4">
    <source>
        <dbReference type="Proteomes" id="UP000186914"/>
    </source>
</evidence>
<feature type="domain" description="Pyridoxamine 5'-phosphate oxidase N-terminal" evidence="2">
    <location>
        <begin position="4"/>
        <end position="128"/>
    </location>
</feature>
<dbReference type="Pfam" id="PF01243">
    <property type="entry name" value="PNPOx_N"/>
    <property type="match status" value="1"/>
</dbReference>
<keyword evidence="4" id="KW-1185">Reference proteome</keyword>
<dbReference type="GO" id="GO:0005829">
    <property type="term" value="C:cytosol"/>
    <property type="evidence" value="ECO:0007669"/>
    <property type="project" value="TreeGrafter"/>
</dbReference>
<dbReference type="GO" id="GO:0070967">
    <property type="term" value="F:coenzyme F420 binding"/>
    <property type="evidence" value="ECO:0007669"/>
    <property type="project" value="TreeGrafter"/>
</dbReference>
<dbReference type="InterPro" id="IPR052019">
    <property type="entry name" value="F420H2_bilvrd_red/Heme_oxyg"/>
</dbReference>
<dbReference type="GO" id="GO:0016627">
    <property type="term" value="F:oxidoreductase activity, acting on the CH-CH group of donors"/>
    <property type="evidence" value="ECO:0007669"/>
    <property type="project" value="TreeGrafter"/>
</dbReference>
<evidence type="ECO:0000256" key="1">
    <source>
        <dbReference type="ARBA" id="ARBA00023002"/>
    </source>
</evidence>
<reference evidence="4" key="1">
    <citation type="submission" date="2017-01" db="EMBL/GenBank/DDBJ databases">
        <authorList>
            <person name="Varghese N."/>
            <person name="Submissions S."/>
        </authorList>
    </citation>
    <scope>NUCLEOTIDE SEQUENCE [LARGE SCALE GENOMIC DNA]</scope>
    <source>
        <strain evidence="4">CGMCC 1.7737</strain>
    </source>
</reference>
<proteinExistence type="predicted"/>
<evidence type="ECO:0000259" key="2">
    <source>
        <dbReference type="Pfam" id="PF01243"/>
    </source>
</evidence>
<dbReference type="OrthoDB" id="10511at2157"/>
<dbReference type="NCBIfam" id="TIGR03618">
    <property type="entry name" value="Rv1155_F420"/>
    <property type="match status" value="1"/>
</dbReference>
<evidence type="ECO:0000313" key="3">
    <source>
        <dbReference type="EMBL" id="SIQ89942.1"/>
    </source>
</evidence>
<accession>A0A1N6WIW5</accession>
<dbReference type="InterPro" id="IPR019920">
    <property type="entry name" value="F420-binding_dom_put"/>
</dbReference>
<dbReference type="AlphaFoldDB" id="A0A1N6WIW5"/>
<organism evidence="3 4">
    <name type="scientific">Haladaptatus litoreus</name>
    <dbReference type="NCBI Taxonomy" id="553468"/>
    <lineage>
        <taxon>Archaea</taxon>
        <taxon>Methanobacteriati</taxon>
        <taxon>Methanobacteriota</taxon>
        <taxon>Stenosarchaea group</taxon>
        <taxon>Halobacteria</taxon>
        <taxon>Halobacteriales</taxon>
        <taxon>Haladaptataceae</taxon>
        <taxon>Haladaptatus</taxon>
    </lineage>
</organism>
<dbReference type="Gene3D" id="2.30.110.10">
    <property type="entry name" value="Electron Transport, Fmn-binding Protein, Chain A"/>
    <property type="match status" value="1"/>
</dbReference>
<dbReference type="InterPro" id="IPR011576">
    <property type="entry name" value="Pyridox_Oxase_N"/>
</dbReference>
<dbReference type="InterPro" id="IPR012349">
    <property type="entry name" value="Split_barrel_FMN-bd"/>
</dbReference>
<dbReference type="PANTHER" id="PTHR35176:SF6">
    <property type="entry name" value="HEME OXYGENASE HI_0854-RELATED"/>
    <property type="match status" value="1"/>
</dbReference>
<dbReference type="EMBL" id="FTNO01000001">
    <property type="protein sequence ID" value="SIQ89942.1"/>
    <property type="molecule type" value="Genomic_DNA"/>
</dbReference>
<gene>
    <name evidence="3" type="ORF">SAMN05421858_0740</name>
</gene>
<dbReference type="PANTHER" id="PTHR35176">
    <property type="entry name" value="HEME OXYGENASE HI_0854-RELATED"/>
    <property type="match status" value="1"/>
</dbReference>
<dbReference type="SUPFAM" id="SSF50475">
    <property type="entry name" value="FMN-binding split barrel"/>
    <property type="match status" value="1"/>
</dbReference>
<name>A0A1N6WIW5_9EURY</name>
<sequence>MEPIPDEYHDLFEKKTFANFATVMPDGTPQVTPVWVGYDGDHVLINTAKGRQKEKNVQRNPKVGLDMLDPNDPYRFVSIRGEVEEVTEDGAVEHINELTKRYMEQDEYPNLGEEQGPRVIIRIRPDRVVAGG</sequence>
<dbReference type="Proteomes" id="UP000186914">
    <property type="component" value="Unassembled WGS sequence"/>
</dbReference>
<keyword evidence="1" id="KW-0560">Oxidoreductase</keyword>
<dbReference type="RefSeq" id="WP_076428034.1">
    <property type="nucleotide sequence ID" value="NZ_FTNO01000001.1"/>
</dbReference>
<protein>
    <submittedName>
        <fullName evidence="3">PPOX class probable F420-dependent enzyme</fullName>
    </submittedName>
</protein>